<sequence>MALWAYMWKNDERMDEWTRWRDGELRTLRAAQGEMLAGRMREAEEARRQLECDVAAEEGEMRRKHAAERKWFELVREERTRLLGELETVEMENAIFGTYKGALATE</sequence>
<comment type="caution">
    <text evidence="1">The sequence shown here is derived from an EMBL/GenBank/DDBJ whole genome shotgun (WGS) entry which is preliminary data.</text>
</comment>
<gene>
    <name evidence="1" type="ORF">VTK73DRAFT_3175</name>
</gene>
<dbReference type="EMBL" id="JAZHXJ010000198">
    <property type="protein sequence ID" value="KAL1869308.1"/>
    <property type="molecule type" value="Genomic_DNA"/>
</dbReference>
<dbReference type="Proteomes" id="UP001586593">
    <property type="component" value="Unassembled WGS sequence"/>
</dbReference>
<protein>
    <recommendedName>
        <fullName evidence="3">Flagellar FliJ protein</fullName>
    </recommendedName>
</protein>
<proteinExistence type="predicted"/>
<evidence type="ECO:0000313" key="2">
    <source>
        <dbReference type="Proteomes" id="UP001586593"/>
    </source>
</evidence>
<name>A0ABR3X0R8_9PEZI</name>
<reference evidence="1 2" key="1">
    <citation type="journal article" date="2024" name="Commun. Biol.">
        <title>Comparative genomic analysis of thermophilic fungi reveals convergent evolutionary adaptations and gene losses.</title>
        <authorList>
            <person name="Steindorff A.S."/>
            <person name="Aguilar-Pontes M.V."/>
            <person name="Robinson A.J."/>
            <person name="Andreopoulos B."/>
            <person name="LaButti K."/>
            <person name="Kuo A."/>
            <person name="Mondo S."/>
            <person name="Riley R."/>
            <person name="Otillar R."/>
            <person name="Haridas S."/>
            <person name="Lipzen A."/>
            <person name="Grimwood J."/>
            <person name="Schmutz J."/>
            <person name="Clum A."/>
            <person name="Reid I.D."/>
            <person name="Moisan M.C."/>
            <person name="Butler G."/>
            <person name="Nguyen T.T.M."/>
            <person name="Dewar K."/>
            <person name="Conant G."/>
            <person name="Drula E."/>
            <person name="Henrissat B."/>
            <person name="Hansel C."/>
            <person name="Singer S."/>
            <person name="Hutchinson M.I."/>
            <person name="de Vries R.P."/>
            <person name="Natvig D.O."/>
            <person name="Powell A.J."/>
            <person name="Tsang A."/>
            <person name="Grigoriev I.V."/>
        </authorList>
    </citation>
    <scope>NUCLEOTIDE SEQUENCE [LARGE SCALE GENOMIC DNA]</scope>
    <source>
        <strain evidence="1 2">ATCC 24622</strain>
    </source>
</reference>
<accession>A0ABR3X0R8</accession>
<evidence type="ECO:0000313" key="1">
    <source>
        <dbReference type="EMBL" id="KAL1869308.1"/>
    </source>
</evidence>
<keyword evidence="2" id="KW-1185">Reference proteome</keyword>
<organism evidence="1 2">
    <name type="scientific">Phialemonium thermophilum</name>
    <dbReference type="NCBI Taxonomy" id="223376"/>
    <lineage>
        <taxon>Eukaryota</taxon>
        <taxon>Fungi</taxon>
        <taxon>Dikarya</taxon>
        <taxon>Ascomycota</taxon>
        <taxon>Pezizomycotina</taxon>
        <taxon>Sordariomycetes</taxon>
        <taxon>Sordariomycetidae</taxon>
        <taxon>Cephalothecales</taxon>
        <taxon>Cephalothecaceae</taxon>
        <taxon>Phialemonium</taxon>
    </lineage>
</organism>
<evidence type="ECO:0008006" key="3">
    <source>
        <dbReference type="Google" id="ProtNLM"/>
    </source>
</evidence>